<evidence type="ECO:0000256" key="3">
    <source>
        <dbReference type="ARBA" id="ARBA00023212"/>
    </source>
</evidence>
<comment type="caution">
    <text evidence="7">The sequence shown here is derived from an EMBL/GenBank/DDBJ whole genome shotgun (WGS) entry which is preliminary data.</text>
</comment>
<sequence length="303" mass="34395">MQQARENAFLPIDPYHTPGYGGYCPQFKYQIGQTFGRTTRRLLQDDDVSTSGRLVLSEIRRPLNQVDEKDVQQADLFRTRAKSSGEQILTEKMVPGYTGFIPKSQHYFGNRYTVNCRNSIADFEFDHRRHADKIKQLKVIADVQTGKSDATSELPPLKSRHITPLRSVAIDPIGSRMQGNKTAELPVSPYMLPNENPMKNFMSGYTGFVPRSRGIIGMSYPIITHEALNTFTDEISRSKQQSEQPVRLSREEKRIIDLKNIYPEESGLVPHYTGHIPGQKFRYGNTFGHGTQNALHHALKQSA</sequence>
<comment type="similarity">
    <text evidence="5">Belongs to the CIMIP2 family.</text>
</comment>
<name>A0AAN8KEJ3_PATCE</name>
<evidence type="ECO:0000256" key="2">
    <source>
        <dbReference type="ARBA" id="ARBA00022490"/>
    </source>
</evidence>
<dbReference type="GO" id="GO:0005930">
    <property type="term" value="C:axoneme"/>
    <property type="evidence" value="ECO:0007669"/>
    <property type="project" value="UniProtKB-SubCell"/>
</dbReference>
<dbReference type="Proteomes" id="UP001347796">
    <property type="component" value="Unassembled WGS sequence"/>
</dbReference>
<gene>
    <name evidence="7" type="ORF">SNE40_000777</name>
</gene>
<dbReference type="GO" id="GO:0015630">
    <property type="term" value="C:microtubule cytoskeleton"/>
    <property type="evidence" value="ECO:0007669"/>
    <property type="project" value="UniProtKB-ARBA"/>
</dbReference>
<evidence type="ECO:0000313" key="8">
    <source>
        <dbReference type="Proteomes" id="UP001347796"/>
    </source>
</evidence>
<proteinExistence type="inferred from homology"/>
<feature type="domain" description="Ciliary microtubule inner protein 2A-C-like" evidence="6">
    <location>
        <begin position="13"/>
        <end position="61"/>
    </location>
</feature>
<comment type="subcellular location">
    <subcellularLocation>
        <location evidence="1">Cytoplasm</location>
        <location evidence="1">Cytoskeleton</location>
        <location evidence="1">Cilium axoneme</location>
    </subcellularLocation>
</comment>
<keyword evidence="8" id="KW-1185">Reference proteome</keyword>
<keyword evidence="2" id="KW-0963">Cytoplasm</keyword>
<dbReference type="AlphaFoldDB" id="A0AAN8KEJ3"/>
<dbReference type="EMBL" id="JAZGQO010000001">
    <property type="protein sequence ID" value="KAK6195320.1"/>
    <property type="molecule type" value="Genomic_DNA"/>
</dbReference>
<dbReference type="PANTHER" id="PTHR22146">
    <property type="entry name" value="CAT EYE SYNDROME CRITICAL REGION PROTEIN 6"/>
    <property type="match status" value="1"/>
</dbReference>
<keyword evidence="3" id="KW-0206">Cytoskeleton</keyword>
<evidence type="ECO:0000256" key="1">
    <source>
        <dbReference type="ARBA" id="ARBA00004430"/>
    </source>
</evidence>
<keyword evidence="4" id="KW-0966">Cell projection</keyword>
<organism evidence="7 8">
    <name type="scientific">Patella caerulea</name>
    <name type="common">Rayed Mediterranean limpet</name>
    <dbReference type="NCBI Taxonomy" id="87958"/>
    <lineage>
        <taxon>Eukaryota</taxon>
        <taxon>Metazoa</taxon>
        <taxon>Spiralia</taxon>
        <taxon>Lophotrochozoa</taxon>
        <taxon>Mollusca</taxon>
        <taxon>Gastropoda</taxon>
        <taxon>Patellogastropoda</taxon>
        <taxon>Patelloidea</taxon>
        <taxon>Patellidae</taxon>
        <taxon>Patella</taxon>
    </lineage>
</organism>
<evidence type="ECO:0000313" key="7">
    <source>
        <dbReference type="EMBL" id="KAK6195320.1"/>
    </source>
</evidence>
<evidence type="ECO:0000256" key="4">
    <source>
        <dbReference type="ARBA" id="ARBA00023273"/>
    </source>
</evidence>
<dbReference type="PANTHER" id="PTHR22146:SF8">
    <property type="entry name" value="PROTEIN FAM166B"/>
    <property type="match status" value="1"/>
</dbReference>
<evidence type="ECO:0000256" key="5">
    <source>
        <dbReference type="ARBA" id="ARBA00035661"/>
    </source>
</evidence>
<evidence type="ECO:0000259" key="6">
    <source>
        <dbReference type="Pfam" id="PF10629"/>
    </source>
</evidence>
<feature type="domain" description="Ciliary microtubule inner protein 2A-C-like" evidence="6">
    <location>
        <begin position="267"/>
        <end position="298"/>
    </location>
</feature>
<dbReference type="Pfam" id="PF10629">
    <property type="entry name" value="CMI2B-like"/>
    <property type="match status" value="2"/>
</dbReference>
<accession>A0AAN8KEJ3</accession>
<reference evidence="7 8" key="1">
    <citation type="submission" date="2024-01" db="EMBL/GenBank/DDBJ databases">
        <title>The genome of the rayed Mediterranean limpet Patella caerulea (Linnaeus, 1758).</title>
        <authorList>
            <person name="Anh-Thu Weber A."/>
            <person name="Halstead-Nussloch G."/>
        </authorList>
    </citation>
    <scope>NUCLEOTIDE SEQUENCE [LARGE SCALE GENOMIC DNA]</scope>
    <source>
        <strain evidence="7">AATW-2023a</strain>
        <tissue evidence="7">Whole specimen</tissue>
    </source>
</reference>
<dbReference type="InterPro" id="IPR018902">
    <property type="entry name" value="CMI2A-C-like_dom"/>
</dbReference>
<protein>
    <recommendedName>
        <fullName evidence="6">Ciliary microtubule inner protein 2A-C-like domain-containing protein</fullName>
    </recommendedName>
</protein>